<reference evidence="1" key="1">
    <citation type="submission" date="2020-12" db="EMBL/GenBank/DDBJ databases">
        <title>Genome reconstruction of Halomonas venusta strain DSM 4743.</title>
        <authorList>
            <person name="Aguirre-Garrido J.F."/>
            <person name="Hernandez-Soto L.M."/>
            <person name="Martinez-Abarca F."/>
        </authorList>
    </citation>
    <scope>NUCLEOTIDE SEQUENCE</scope>
    <source>
        <strain evidence="1">4743</strain>
    </source>
</reference>
<evidence type="ECO:0000313" key="1">
    <source>
        <dbReference type="EMBL" id="QRL02435.1"/>
    </source>
</evidence>
<accession>A0AAP9ZC30</accession>
<name>A0AAP9ZC30_9GAMM</name>
<proteinExistence type="predicted"/>
<dbReference type="EMBL" id="CP066539">
    <property type="protein sequence ID" value="QRL02435.1"/>
    <property type="molecule type" value="Genomic_DNA"/>
</dbReference>
<gene>
    <name evidence="1" type="ORF">JDS37_14160</name>
</gene>
<dbReference type="RefSeq" id="WP_146941897.1">
    <property type="nucleotide sequence ID" value="NZ_BJUL01000001.1"/>
</dbReference>
<dbReference type="Proteomes" id="UP000663479">
    <property type="component" value="Chromosome"/>
</dbReference>
<sequence>MTEIDSWQIVYKRAIELSVSLTKEQMNSEIDCLDIEEKIQRIAQDISAGCINPEDDWSLIIKPVNNKAKLDEKIEEALEVAFRQTVFVRILFEYNMNKIVKEYVDGLKAIEIMEVGKKMISALECAHQHATAWRVLSEVRNNSYVIRSQKANQIKQEKNNDREVLLRSLILPWLSRLRPRNGWSSHVLAAQEITPKLASFADSLQLPILEKEDELSEMVESMIWKEPQLRKAYNENAKNALKEPVKMRKVCVKMC</sequence>
<evidence type="ECO:0000313" key="2">
    <source>
        <dbReference type="Proteomes" id="UP000663479"/>
    </source>
</evidence>
<organism evidence="1 2">
    <name type="scientific">Vreelandella venusta</name>
    <dbReference type="NCBI Taxonomy" id="44935"/>
    <lineage>
        <taxon>Bacteria</taxon>
        <taxon>Pseudomonadati</taxon>
        <taxon>Pseudomonadota</taxon>
        <taxon>Gammaproteobacteria</taxon>
        <taxon>Oceanospirillales</taxon>
        <taxon>Halomonadaceae</taxon>
        <taxon>Vreelandella</taxon>
    </lineage>
</organism>
<dbReference type="AlphaFoldDB" id="A0AAP9ZC30"/>
<protein>
    <submittedName>
        <fullName evidence="1">Uncharacterized protein</fullName>
    </submittedName>
</protein>